<dbReference type="PANTHER" id="PTHR35585">
    <property type="entry name" value="HHE DOMAIN PROTEIN (AFU_ORTHOLOGUE AFUA_4G00730)"/>
    <property type="match status" value="1"/>
</dbReference>
<feature type="domain" description="Hemerythrin-like" evidence="1">
    <location>
        <begin position="4"/>
        <end position="110"/>
    </location>
</feature>
<dbReference type="Proteomes" id="UP001302676">
    <property type="component" value="Unassembled WGS sequence"/>
</dbReference>
<evidence type="ECO:0000259" key="1">
    <source>
        <dbReference type="Pfam" id="PF01814"/>
    </source>
</evidence>
<dbReference type="Pfam" id="PF01814">
    <property type="entry name" value="Hemerythrin"/>
    <property type="match status" value="1"/>
</dbReference>
<organism evidence="2 3">
    <name type="scientific">Dichotomopilus funicola</name>
    <dbReference type="NCBI Taxonomy" id="1934379"/>
    <lineage>
        <taxon>Eukaryota</taxon>
        <taxon>Fungi</taxon>
        <taxon>Dikarya</taxon>
        <taxon>Ascomycota</taxon>
        <taxon>Pezizomycotina</taxon>
        <taxon>Sordariomycetes</taxon>
        <taxon>Sordariomycetidae</taxon>
        <taxon>Sordariales</taxon>
        <taxon>Chaetomiaceae</taxon>
        <taxon>Dichotomopilus</taxon>
    </lineage>
</organism>
<sequence>MTRISDAVKHDHALIQRAFHQLREADPDARKPDEFVWALDRYLIVEDLVVSPALDNHIAKGKERHRRLSEDVDSINEKLRHMQAYKPAEASFDTSLSAIWVDLEPHMREETVTSGDLGLLEASLSREASESLGRRYEDIRELLQRPYGEDGVPDQRTLTAILEMPREELMVKLGVSGE</sequence>
<evidence type="ECO:0000313" key="3">
    <source>
        <dbReference type="Proteomes" id="UP001302676"/>
    </source>
</evidence>
<accession>A0AAN6V6S9</accession>
<dbReference type="GeneID" id="87813380"/>
<keyword evidence="3" id="KW-1185">Reference proteome</keyword>
<name>A0AAN6V6S9_9PEZI</name>
<dbReference type="InterPro" id="IPR012312">
    <property type="entry name" value="Hemerythrin-like"/>
</dbReference>
<comment type="caution">
    <text evidence="2">The sequence shown here is derived from an EMBL/GenBank/DDBJ whole genome shotgun (WGS) entry which is preliminary data.</text>
</comment>
<evidence type="ECO:0000313" key="2">
    <source>
        <dbReference type="EMBL" id="KAK4145080.1"/>
    </source>
</evidence>
<reference evidence="2" key="1">
    <citation type="journal article" date="2023" name="Mol. Phylogenet. Evol.">
        <title>Genome-scale phylogeny and comparative genomics of the fungal order Sordariales.</title>
        <authorList>
            <person name="Hensen N."/>
            <person name="Bonometti L."/>
            <person name="Westerberg I."/>
            <person name="Brannstrom I.O."/>
            <person name="Guillou S."/>
            <person name="Cros-Aarteil S."/>
            <person name="Calhoun S."/>
            <person name="Haridas S."/>
            <person name="Kuo A."/>
            <person name="Mondo S."/>
            <person name="Pangilinan J."/>
            <person name="Riley R."/>
            <person name="LaButti K."/>
            <person name="Andreopoulos B."/>
            <person name="Lipzen A."/>
            <person name="Chen C."/>
            <person name="Yan M."/>
            <person name="Daum C."/>
            <person name="Ng V."/>
            <person name="Clum A."/>
            <person name="Steindorff A."/>
            <person name="Ohm R.A."/>
            <person name="Martin F."/>
            <person name="Silar P."/>
            <person name="Natvig D.O."/>
            <person name="Lalanne C."/>
            <person name="Gautier V."/>
            <person name="Ament-Velasquez S.L."/>
            <person name="Kruys A."/>
            <person name="Hutchinson M.I."/>
            <person name="Powell A.J."/>
            <person name="Barry K."/>
            <person name="Miller A.N."/>
            <person name="Grigoriev I.V."/>
            <person name="Debuchy R."/>
            <person name="Gladieux P."/>
            <person name="Hiltunen Thoren M."/>
            <person name="Johannesson H."/>
        </authorList>
    </citation>
    <scope>NUCLEOTIDE SEQUENCE</scope>
    <source>
        <strain evidence="2">CBS 141.50</strain>
    </source>
</reference>
<dbReference type="EMBL" id="MU853571">
    <property type="protein sequence ID" value="KAK4145080.1"/>
    <property type="molecule type" value="Genomic_DNA"/>
</dbReference>
<gene>
    <name evidence="2" type="ORF">C8A04DRAFT_10936</name>
</gene>
<dbReference type="AlphaFoldDB" id="A0AAN6V6S9"/>
<proteinExistence type="predicted"/>
<protein>
    <recommendedName>
        <fullName evidence="1">Hemerythrin-like domain-containing protein</fullName>
    </recommendedName>
</protein>
<dbReference type="RefSeq" id="XP_062638451.1">
    <property type="nucleotide sequence ID" value="XM_062776767.1"/>
</dbReference>
<reference evidence="2" key="2">
    <citation type="submission" date="2023-05" db="EMBL/GenBank/DDBJ databases">
        <authorList>
            <consortium name="Lawrence Berkeley National Laboratory"/>
            <person name="Steindorff A."/>
            <person name="Hensen N."/>
            <person name="Bonometti L."/>
            <person name="Westerberg I."/>
            <person name="Brannstrom I.O."/>
            <person name="Guillou S."/>
            <person name="Cros-Aarteil S."/>
            <person name="Calhoun S."/>
            <person name="Haridas S."/>
            <person name="Kuo A."/>
            <person name="Mondo S."/>
            <person name="Pangilinan J."/>
            <person name="Riley R."/>
            <person name="Labutti K."/>
            <person name="Andreopoulos B."/>
            <person name="Lipzen A."/>
            <person name="Chen C."/>
            <person name="Yanf M."/>
            <person name="Daum C."/>
            <person name="Ng V."/>
            <person name="Clum A."/>
            <person name="Ohm R."/>
            <person name="Martin F."/>
            <person name="Silar P."/>
            <person name="Natvig D."/>
            <person name="Lalanne C."/>
            <person name="Gautier V."/>
            <person name="Ament-Velasquez S.L."/>
            <person name="Kruys A."/>
            <person name="Hutchinson M.I."/>
            <person name="Powell A.J."/>
            <person name="Barry K."/>
            <person name="Miller A.N."/>
            <person name="Grigoriev I.V."/>
            <person name="Debuchy R."/>
            <person name="Gladieux P."/>
            <person name="Thoren M.H."/>
            <person name="Johannesson H."/>
        </authorList>
    </citation>
    <scope>NUCLEOTIDE SEQUENCE</scope>
    <source>
        <strain evidence="2">CBS 141.50</strain>
    </source>
</reference>
<dbReference type="PANTHER" id="PTHR35585:SF1">
    <property type="entry name" value="HHE DOMAIN PROTEIN (AFU_ORTHOLOGUE AFUA_4G00730)"/>
    <property type="match status" value="1"/>
</dbReference>